<reference evidence="10 11" key="1">
    <citation type="submission" date="2014-06" db="EMBL/GenBank/DDBJ databases">
        <title>Functional and comparative genomic analyses of the Drosophila gut microbiota identify candidate symbiosis factors.</title>
        <authorList>
            <person name="Newell P.D."/>
            <person name="Chaston J.M."/>
            <person name="Douglas A.E."/>
        </authorList>
    </citation>
    <scope>NUCLEOTIDE SEQUENCE [LARGE SCALE GENOMIC DNA]</scope>
    <source>
        <strain evidence="10 11">DmCS_002</strain>
    </source>
</reference>
<dbReference type="GO" id="GO:0005886">
    <property type="term" value="C:plasma membrane"/>
    <property type="evidence" value="ECO:0007669"/>
    <property type="project" value="UniProtKB-SubCell"/>
</dbReference>
<proteinExistence type="inferred from homology"/>
<keyword evidence="6 7" id="KW-0131">Cell cycle</keyword>
<dbReference type="HAMAP" id="MF_00910">
    <property type="entry name" value="FtsL"/>
    <property type="match status" value="1"/>
</dbReference>
<dbReference type="EMBL" id="JOJZ01000021">
    <property type="protein sequence ID" value="KID41308.1"/>
    <property type="molecule type" value="Genomic_DNA"/>
</dbReference>
<dbReference type="RefSeq" id="WP_052236627.1">
    <property type="nucleotide sequence ID" value="NZ_JOJZ01000021.1"/>
</dbReference>
<sequence length="127" mass="14167">MAQNGLARKEYSNGNAYETYRRNQINSHQPTAPQKEHRFTPKLEVTVLVVGCAVVFLMAIALVWTRISLSGAQQTLQDTATRSTRIHNTNTGLKQQIDELQSSSRLDKVAKGSGLKLSNDQIRNITK</sequence>
<evidence type="ECO:0000256" key="6">
    <source>
        <dbReference type="ARBA" id="ARBA00023306"/>
    </source>
</evidence>
<comment type="subcellular location">
    <subcellularLocation>
        <location evidence="7">Cell membrane</location>
        <topology evidence="7">Single-pass type II membrane protein</topology>
    </subcellularLocation>
    <text evidence="7">Localizes to the division septum where it forms a ring structure.</text>
</comment>
<comment type="caution">
    <text evidence="10">The sequence shown here is derived from an EMBL/GenBank/DDBJ whole genome shotgun (WGS) entry which is preliminary data.</text>
</comment>
<evidence type="ECO:0000256" key="4">
    <source>
        <dbReference type="ARBA" id="ARBA00022989"/>
    </source>
</evidence>
<keyword evidence="5 7" id="KW-0472">Membrane</keyword>
<evidence type="ECO:0000256" key="9">
    <source>
        <dbReference type="SAM" id="MobiDB-lite"/>
    </source>
</evidence>
<keyword evidence="4 7" id="KW-1133">Transmembrane helix</keyword>
<comment type="function">
    <text evidence="7">Essential cell division protein.</text>
</comment>
<dbReference type="GeneID" id="74913814"/>
<evidence type="ECO:0000256" key="2">
    <source>
        <dbReference type="ARBA" id="ARBA00022618"/>
    </source>
</evidence>
<evidence type="ECO:0000256" key="1">
    <source>
        <dbReference type="ARBA" id="ARBA00022475"/>
    </source>
</evidence>
<feature type="transmembrane region" description="Helical" evidence="7">
    <location>
        <begin position="45"/>
        <end position="64"/>
    </location>
</feature>
<evidence type="ECO:0000256" key="5">
    <source>
        <dbReference type="ARBA" id="ARBA00023136"/>
    </source>
</evidence>
<keyword evidence="11" id="KW-1185">Reference proteome</keyword>
<accession>A0A0C1Q092</accession>
<dbReference type="GO" id="GO:0032153">
    <property type="term" value="C:cell division site"/>
    <property type="evidence" value="ECO:0007669"/>
    <property type="project" value="UniProtKB-UniRule"/>
</dbReference>
<evidence type="ECO:0000256" key="7">
    <source>
        <dbReference type="HAMAP-Rule" id="MF_00910"/>
    </source>
</evidence>
<dbReference type="OrthoDB" id="2325224at2"/>
<comment type="similarity">
    <text evidence="7">Belongs to the FtsL family.</text>
</comment>
<evidence type="ECO:0000313" key="10">
    <source>
        <dbReference type="EMBL" id="KID41308.1"/>
    </source>
</evidence>
<name>A0A0C1Q092_9LACO</name>
<evidence type="ECO:0000256" key="8">
    <source>
        <dbReference type="NCBIfam" id="TIGR02209"/>
    </source>
</evidence>
<dbReference type="Proteomes" id="UP000031397">
    <property type="component" value="Unassembled WGS sequence"/>
</dbReference>
<keyword evidence="3 7" id="KW-0812">Transmembrane</keyword>
<evidence type="ECO:0000313" key="11">
    <source>
        <dbReference type="Proteomes" id="UP000031397"/>
    </source>
</evidence>
<keyword evidence="2 7" id="KW-0132">Cell division</keyword>
<dbReference type="NCBIfam" id="TIGR02209">
    <property type="entry name" value="ftsL_broad"/>
    <property type="match status" value="1"/>
</dbReference>
<keyword evidence="1 7" id="KW-1003">Cell membrane</keyword>
<organism evidence="10 11">
    <name type="scientific">Fructilactobacillus fructivorans</name>
    <dbReference type="NCBI Taxonomy" id="1614"/>
    <lineage>
        <taxon>Bacteria</taxon>
        <taxon>Bacillati</taxon>
        <taxon>Bacillota</taxon>
        <taxon>Bacilli</taxon>
        <taxon>Lactobacillales</taxon>
        <taxon>Lactobacillaceae</taxon>
        <taxon>Fructilactobacillus</taxon>
    </lineage>
</organism>
<dbReference type="GO" id="GO:0043093">
    <property type="term" value="P:FtsZ-dependent cytokinesis"/>
    <property type="evidence" value="ECO:0007669"/>
    <property type="project" value="UniProtKB-UniRule"/>
</dbReference>
<dbReference type="AlphaFoldDB" id="A0A0C1Q092"/>
<protein>
    <recommendedName>
        <fullName evidence="7 8">Cell division protein FtsL</fullName>
    </recommendedName>
</protein>
<dbReference type="InterPro" id="IPR011922">
    <property type="entry name" value="Cell_div_FtsL"/>
</dbReference>
<evidence type="ECO:0000256" key="3">
    <source>
        <dbReference type="ARBA" id="ARBA00022692"/>
    </source>
</evidence>
<gene>
    <name evidence="7" type="primary">ftsL</name>
    <name evidence="10" type="ORF">LfDm3_1153</name>
</gene>
<feature type="region of interest" description="Disordered" evidence="9">
    <location>
        <begin position="76"/>
        <end position="98"/>
    </location>
</feature>